<feature type="transmembrane region" description="Helical" evidence="6">
    <location>
        <begin position="100"/>
        <end position="122"/>
    </location>
</feature>
<dbReference type="InParanoid" id="A0A067N9R4"/>
<keyword evidence="4 6" id="KW-1133">Transmembrane helix</keyword>
<evidence type="ECO:0000256" key="4">
    <source>
        <dbReference type="ARBA" id="ARBA00022989"/>
    </source>
</evidence>
<name>A0A067N9R4_BOTB1</name>
<gene>
    <name evidence="7" type="ORF">BOTBODRAFT_124666</name>
</gene>
<dbReference type="InterPro" id="IPR038330">
    <property type="entry name" value="TspO/MBR-related_sf"/>
</dbReference>
<dbReference type="PANTHER" id="PTHR10057">
    <property type="entry name" value="PERIPHERAL-TYPE BENZODIAZEPINE RECEPTOR"/>
    <property type="match status" value="1"/>
</dbReference>
<feature type="transmembrane region" description="Helical" evidence="6">
    <location>
        <begin position="129"/>
        <end position="148"/>
    </location>
</feature>
<evidence type="ECO:0008006" key="9">
    <source>
        <dbReference type="Google" id="ProtNLM"/>
    </source>
</evidence>
<dbReference type="PIRSF" id="PIRSF005859">
    <property type="entry name" value="PBR"/>
    <property type="match status" value="1"/>
</dbReference>
<protein>
    <recommendedName>
        <fullName evidence="9">TspO/MBR-related protein</fullName>
    </recommendedName>
</protein>
<comment type="subcellular location">
    <subcellularLocation>
        <location evidence="1">Membrane</location>
        <topology evidence="1">Multi-pass membrane protein</topology>
    </subcellularLocation>
</comment>
<keyword evidence="3 6" id="KW-0812">Transmembrane</keyword>
<dbReference type="Pfam" id="PF03073">
    <property type="entry name" value="TspO_MBR"/>
    <property type="match status" value="1"/>
</dbReference>
<dbReference type="STRING" id="930990.A0A067N9R4"/>
<dbReference type="AlphaFoldDB" id="A0A067N9R4"/>
<evidence type="ECO:0000256" key="2">
    <source>
        <dbReference type="ARBA" id="ARBA00007524"/>
    </source>
</evidence>
<dbReference type="EMBL" id="KL198017">
    <property type="protein sequence ID" value="KDQ20817.1"/>
    <property type="molecule type" value="Genomic_DNA"/>
</dbReference>
<sequence>MATAHLGIFNHHLPTALRSLPVAVAIPVAAGLVSGYVGNPRSNFEPAGWYRTLIRSKLTPPNWVFPVAWTALYTAMGYASHRVALITLSHAPLTPVHTRGVYALKLYAAQLALNLVWTPLFFGVRRPGWALLDLAALGGTVFATTFAFNQLDSTAAKCMGVYAAWVTYAGYLNAVVWWKNN</sequence>
<keyword evidence="5 6" id="KW-0472">Membrane</keyword>
<evidence type="ECO:0000256" key="5">
    <source>
        <dbReference type="ARBA" id="ARBA00023136"/>
    </source>
</evidence>
<dbReference type="GO" id="GO:0033013">
    <property type="term" value="P:tetrapyrrole metabolic process"/>
    <property type="evidence" value="ECO:0007669"/>
    <property type="project" value="UniProtKB-ARBA"/>
</dbReference>
<keyword evidence="8" id="KW-1185">Reference proteome</keyword>
<proteinExistence type="inferred from homology"/>
<dbReference type="PANTHER" id="PTHR10057:SF0">
    <property type="entry name" value="TRANSLOCATOR PROTEIN"/>
    <property type="match status" value="1"/>
</dbReference>
<feature type="transmembrane region" description="Helical" evidence="6">
    <location>
        <begin position="20"/>
        <end position="39"/>
    </location>
</feature>
<dbReference type="GO" id="GO:0005741">
    <property type="term" value="C:mitochondrial outer membrane"/>
    <property type="evidence" value="ECO:0007669"/>
    <property type="project" value="TreeGrafter"/>
</dbReference>
<dbReference type="Gene3D" id="1.20.1260.100">
    <property type="entry name" value="TspO/MBR protein"/>
    <property type="match status" value="1"/>
</dbReference>
<dbReference type="HOGENOM" id="CLU_091805_0_1_1"/>
<organism evidence="7 8">
    <name type="scientific">Botryobasidium botryosum (strain FD-172 SS1)</name>
    <dbReference type="NCBI Taxonomy" id="930990"/>
    <lineage>
        <taxon>Eukaryota</taxon>
        <taxon>Fungi</taxon>
        <taxon>Dikarya</taxon>
        <taxon>Basidiomycota</taxon>
        <taxon>Agaricomycotina</taxon>
        <taxon>Agaricomycetes</taxon>
        <taxon>Cantharellales</taxon>
        <taxon>Botryobasidiaceae</taxon>
        <taxon>Botryobasidium</taxon>
    </lineage>
</organism>
<dbReference type="FunCoup" id="A0A067N9R4">
    <property type="interactions" value="14"/>
</dbReference>
<dbReference type="InterPro" id="IPR004307">
    <property type="entry name" value="TspO_MBR"/>
</dbReference>
<reference evidence="8" key="1">
    <citation type="journal article" date="2014" name="Proc. Natl. Acad. Sci. U.S.A.">
        <title>Extensive sampling of basidiomycete genomes demonstrates inadequacy of the white-rot/brown-rot paradigm for wood decay fungi.</title>
        <authorList>
            <person name="Riley R."/>
            <person name="Salamov A.A."/>
            <person name="Brown D.W."/>
            <person name="Nagy L.G."/>
            <person name="Floudas D."/>
            <person name="Held B.W."/>
            <person name="Levasseur A."/>
            <person name="Lombard V."/>
            <person name="Morin E."/>
            <person name="Otillar R."/>
            <person name="Lindquist E.A."/>
            <person name="Sun H."/>
            <person name="LaButti K.M."/>
            <person name="Schmutz J."/>
            <person name="Jabbour D."/>
            <person name="Luo H."/>
            <person name="Baker S.E."/>
            <person name="Pisabarro A.G."/>
            <person name="Walton J.D."/>
            <person name="Blanchette R.A."/>
            <person name="Henrissat B."/>
            <person name="Martin F."/>
            <person name="Cullen D."/>
            <person name="Hibbett D.S."/>
            <person name="Grigoriev I.V."/>
        </authorList>
    </citation>
    <scope>NUCLEOTIDE SEQUENCE [LARGE SCALE GENOMIC DNA]</scope>
    <source>
        <strain evidence="8">FD-172 SS1</strain>
    </source>
</reference>
<feature type="transmembrane region" description="Helical" evidence="6">
    <location>
        <begin position="60"/>
        <end position="80"/>
    </location>
</feature>
<evidence type="ECO:0000313" key="7">
    <source>
        <dbReference type="EMBL" id="KDQ20817.1"/>
    </source>
</evidence>
<evidence type="ECO:0000256" key="1">
    <source>
        <dbReference type="ARBA" id="ARBA00004141"/>
    </source>
</evidence>
<comment type="similarity">
    <text evidence="2">Belongs to the TspO/BZRP family.</text>
</comment>
<feature type="transmembrane region" description="Helical" evidence="6">
    <location>
        <begin position="160"/>
        <end position="178"/>
    </location>
</feature>
<dbReference type="OrthoDB" id="8841220at2759"/>
<dbReference type="CDD" id="cd15904">
    <property type="entry name" value="TSPO_MBR"/>
    <property type="match status" value="1"/>
</dbReference>
<dbReference type="FunFam" id="1.20.1260.100:FF:000001">
    <property type="entry name" value="translocator protein 2"/>
    <property type="match status" value="1"/>
</dbReference>
<evidence type="ECO:0000313" key="8">
    <source>
        <dbReference type="Proteomes" id="UP000027195"/>
    </source>
</evidence>
<evidence type="ECO:0000256" key="3">
    <source>
        <dbReference type="ARBA" id="ARBA00022692"/>
    </source>
</evidence>
<dbReference type="Proteomes" id="UP000027195">
    <property type="component" value="Unassembled WGS sequence"/>
</dbReference>
<evidence type="ECO:0000256" key="6">
    <source>
        <dbReference type="SAM" id="Phobius"/>
    </source>
</evidence>
<accession>A0A067N9R4</accession>